<sequence>MTEYEWNRYSTDFRSLRVTSPVGQQRSTYRLQLPYRWSIPILFISVLLHWVYSNCIYVSNYNFYDSNLPYGLVGTSRSLKYSTMAILIALILSSIIAALPCILSQIRLPGNMTFGGSNSKVISAACHCELPKSSNSALTNQELFVPSSSMARICDDEANLLRDNDPADANSSTDSKLLYQMSLQKLKWGEITEAVNSDGVGHLGFGTEDQDITAPVEGRLYT</sequence>
<evidence type="ECO:0000313" key="3">
    <source>
        <dbReference type="Proteomes" id="UP000091967"/>
    </source>
</evidence>
<dbReference type="EMBL" id="LYXU01000002">
    <property type="protein sequence ID" value="OBS26052.1"/>
    <property type="molecule type" value="Genomic_DNA"/>
</dbReference>
<comment type="caution">
    <text evidence="2">The sequence shown here is derived from an EMBL/GenBank/DDBJ whole genome shotgun (WGS) entry which is preliminary data.</text>
</comment>
<dbReference type="PANTHER" id="PTHR35395">
    <property type="entry name" value="DUF6536 DOMAIN-CONTAINING PROTEIN"/>
    <property type="match status" value="1"/>
</dbReference>
<protein>
    <submittedName>
        <fullName evidence="2">Uncharacterized protein</fullName>
    </submittedName>
</protein>
<keyword evidence="1" id="KW-0472">Membrane</keyword>
<dbReference type="Proteomes" id="UP000091967">
    <property type="component" value="Unassembled WGS sequence"/>
</dbReference>
<reference evidence="2 3" key="1">
    <citation type="submission" date="2016-06" db="EMBL/GenBank/DDBJ databases">
        <title>Living apart together: crosstalk between the core and supernumerary genomes in a fungal plant pathogen.</title>
        <authorList>
            <person name="Vanheule A."/>
            <person name="Audenaert K."/>
            <person name="Warris S."/>
            <person name="Van De Geest H."/>
            <person name="Schijlen E."/>
            <person name="Hofte M."/>
            <person name="De Saeger S."/>
            <person name="Haesaert G."/>
            <person name="Waalwijk C."/>
            <person name="Van Der Lee T."/>
        </authorList>
    </citation>
    <scope>NUCLEOTIDE SEQUENCE [LARGE SCALE GENOMIC DNA]</scope>
    <source>
        <strain evidence="2 3">2516</strain>
    </source>
</reference>
<feature type="transmembrane region" description="Helical" evidence="1">
    <location>
        <begin position="37"/>
        <end position="59"/>
    </location>
</feature>
<dbReference type="AlphaFoldDB" id="A0A1B8B027"/>
<proteinExistence type="predicted"/>
<accession>A0A1B8B027</accession>
<dbReference type="OMA" id="ACHCELP"/>
<feature type="transmembrane region" description="Helical" evidence="1">
    <location>
        <begin position="79"/>
        <end position="103"/>
    </location>
</feature>
<gene>
    <name evidence="2" type="ORF">FPOA_06582</name>
</gene>
<organism evidence="2 3">
    <name type="scientific">Fusarium poae</name>
    <dbReference type="NCBI Taxonomy" id="36050"/>
    <lineage>
        <taxon>Eukaryota</taxon>
        <taxon>Fungi</taxon>
        <taxon>Dikarya</taxon>
        <taxon>Ascomycota</taxon>
        <taxon>Pezizomycotina</taxon>
        <taxon>Sordariomycetes</taxon>
        <taxon>Hypocreomycetidae</taxon>
        <taxon>Hypocreales</taxon>
        <taxon>Nectriaceae</taxon>
        <taxon>Fusarium</taxon>
    </lineage>
</organism>
<keyword evidence="1" id="KW-1133">Transmembrane helix</keyword>
<evidence type="ECO:0000313" key="2">
    <source>
        <dbReference type="EMBL" id="OBS26052.1"/>
    </source>
</evidence>
<evidence type="ECO:0000256" key="1">
    <source>
        <dbReference type="SAM" id="Phobius"/>
    </source>
</evidence>
<dbReference type="PANTHER" id="PTHR35395:SF1">
    <property type="entry name" value="DUF6536 DOMAIN-CONTAINING PROTEIN"/>
    <property type="match status" value="1"/>
</dbReference>
<keyword evidence="3" id="KW-1185">Reference proteome</keyword>
<keyword evidence="1" id="KW-0812">Transmembrane</keyword>
<name>A0A1B8B027_FUSPO</name>
<dbReference type="STRING" id="36050.A0A1B8B027"/>